<dbReference type="OrthoDB" id="9806824at2"/>
<dbReference type="Gene3D" id="3.90.550.10">
    <property type="entry name" value="Spore Coat Polysaccharide Biosynthesis Protein SpsA, Chain A"/>
    <property type="match status" value="1"/>
</dbReference>
<comment type="catalytic activity">
    <reaction evidence="8">
        <text>a 1,2-diacyl-sn-glycerol + UDP-alpha-D-glucose = a 1,2-diacyl-3-O-(beta-D-glucopyranosyl)-sn-glycerol + UDP + H(+)</text>
        <dbReference type="Rhea" id="RHEA:17285"/>
        <dbReference type="ChEBI" id="CHEBI:15378"/>
        <dbReference type="ChEBI" id="CHEBI:17815"/>
        <dbReference type="ChEBI" id="CHEBI:58223"/>
        <dbReference type="ChEBI" id="CHEBI:58885"/>
        <dbReference type="ChEBI" id="CHEBI:75799"/>
        <dbReference type="EC" id="2.4.1.336"/>
    </reaction>
</comment>
<dbReference type="Pfam" id="PF00535">
    <property type="entry name" value="Glycos_transf_2"/>
    <property type="match status" value="1"/>
</dbReference>
<evidence type="ECO:0000313" key="15">
    <source>
        <dbReference type="Proteomes" id="UP000283458"/>
    </source>
</evidence>
<keyword evidence="5" id="KW-0460">Magnesium</keyword>
<feature type="transmembrane region" description="Helical" evidence="12">
    <location>
        <begin position="828"/>
        <end position="848"/>
    </location>
</feature>
<evidence type="ECO:0000256" key="1">
    <source>
        <dbReference type="ARBA" id="ARBA00004141"/>
    </source>
</evidence>
<evidence type="ECO:0000256" key="9">
    <source>
        <dbReference type="ARBA" id="ARBA00066964"/>
    </source>
</evidence>
<comment type="subcellular location">
    <subcellularLocation>
        <location evidence="1">Membrane</location>
        <topology evidence="1">Multi-pass membrane protein</topology>
    </subcellularLocation>
</comment>
<feature type="transmembrane region" description="Helical" evidence="12">
    <location>
        <begin position="308"/>
        <end position="328"/>
    </location>
</feature>
<dbReference type="PANTHER" id="PTHR43867:SF4">
    <property type="entry name" value="BETA-(1-3)-GLUCOSYL TRANSFERASE"/>
    <property type="match status" value="1"/>
</dbReference>
<feature type="transmembrane region" description="Helical" evidence="12">
    <location>
        <begin position="340"/>
        <end position="365"/>
    </location>
</feature>
<evidence type="ECO:0000313" key="14">
    <source>
        <dbReference type="EMBL" id="RJF83656.1"/>
    </source>
</evidence>
<dbReference type="InterPro" id="IPR001173">
    <property type="entry name" value="Glyco_trans_2-like"/>
</dbReference>
<evidence type="ECO:0000256" key="8">
    <source>
        <dbReference type="ARBA" id="ARBA00053004"/>
    </source>
</evidence>
<dbReference type="InterPro" id="IPR050321">
    <property type="entry name" value="Glycosyltr_2/OpgH_subfam"/>
</dbReference>
<feature type="transmembrane region" description="Helical" evidence="12">
    <location>
        <begin position="371"/>
        <end position="389"/>
    </location>
</feature>
<dbReference type="FunFam" id="3.90.550.10:FF:000164">
    <property type="entry name" value="Beta-(1-3)-glucosyl transferase"/>
    <property type="match status" value="1"/>
</dbReference>
<evidence type="ECO:0000256" key="5">
    <source>
        <dbReference type="ARBA" id="ARBA00022842"/>
    </source>
</evidence>
<sequence>MRKKAFAVLILVILGNVGAWAWWNRPVAERSWAGAINGVGYTPFHPNKSPSKGDKASADDIEKDMIALEGAVKGVRTYSATDGSELVAPIAKKYGLPVLAGAWIAGKPEIDEPEIAALIKLARANNNVRRVLVGNEALLRANVTVPQMIDYIKRVKKKVNVPVSTAEPWHVWLKHPELVEAVDFIAVHLLPYWEGVPVDQSVDYAMVRYNELKTKYPNKHILIGEIGWPADGPWRRGAEASQVNQAKFIRNFLNIAAQNKLDYFIMEAFDQPWKREIEGTAGTSWGLWDAYRTPKFPMIGGVQEIRNWQVKCATAVALAFLPLVFFLWRRGDHLKMGGQLFYGALIQAVASVLVFTVSAASAAGLALTTEIAWGVLILFQLVLFAVMLIDGMELTDVVWQKNFKRKFIPCSAAPLPDAPKVSIHVPCYNEPPHMVMQTLDALARLDYPNFEVLLLDNNTKDPAVWKPVEEYCKQLGPKFRFFHLDNWPGFKAGALNFGLAQTAPDAQHIAVIDSDYQVHPDWLKATIPHFSRPEVGFVQSPQDYRDWDHDLFQRMINWEYAGFFHIGMIQRNEQNAIIQHGTMTIIRKTALEGVGRWGEWCITEDADLGLRLFENKYEAVYMSESYGKGLVPDSFSAYKTQRFRWAYGAVQILKHHWRQLSPGAKELTTGQKYHFITGWLPWFADAAHMVFGIAGIVWSIGLLAFPKYFEFPPNVFMIPTLSVFAFKVGASLWLYEARVKCGFWDKVGAAIAGMALTHTVGRAMWLGMFTSGRPFVRTPKCENQPALMQAFLMASEELALLVSLWGAALAIVFVFGHENRDAFMWSGLLVVQSLPYLAAFITSLINVFPNLTLGKSRPEPVKDALGSGAAD</sequence>
<gene>
    <name evidence="14" type="ORF">D3877_03135</name>
</gene>
<keyword evidence="15" id="KW-1185">Reference proteome</keyword>
<feature type="transmembrane region" description="Helical" evidence="12">
    <location>
        <begin position="682"/>
        <end position="704"/>
    </location>
</feature>
<feature type="transmembrane region" description="Helical" evidence="12">
    <location>
        <begin position="798"/>
        <end position="816"/>
    </location>
</feature>
<organism evidence="14 15">
    <name type="scientific">Azospirillum cavernae</name>
    <dbReference type="NCBI Taxonomy" id="2320860"/>
    <lineage>
        <taxon>Bacteria</taxon>
        <taxon>Pseudomonadati</taxon>
        <taxon>Pseudomonadota</taxon>
        <taxon>Alphaproteobacteria</taxon>
        <taxon>Rhodospirillales</taxon>
        <taxon>Azospirillaceae</taxon>
        <taxon>Azospirillum</taxon>
    </lineage>
</organism>
<protein>
    <recommendedName>
        <fullName evidence="10">Beta-monoglucosyldiacylglycerol synthase</fullName>
        <ecNumber evidence="9">2.4.1.336</ecNumber>
    </recommendedName>
    <alternativeName>
        <fullName evidence="11">UDP-glucose:1,2-diacylglycerol 3-beta-D-glucosyltransferase</fullName>
    </alternativeName>
</protein>
<reference evidence="14 15" key="1">
    <citation type="submission" date="2018-09" db="EMBL/GenBank/DDBJ databases">
        <authorList>
            <person name="Zhu H."/>
        </authorList>
    </citation>
    <scope>NUCLEOTIDE SEQUENCE [LARGE SCALE GENOMIC DNA]</scope>
    <source>
        <strain evidence="14 15">K2W22B-5</strain>
    </source>
</reference>
<dbReference type="EMBL" id="QYUL01000001">
    <property type="protein sequence ID" value="RJF83656.1"/>
    <property type="molecule type" value="Genomic_DNA"/>
</dbReference>
<dbReference type="Gene3D" id="3.20.20.80">
    <property type="entry name" value="Glycosidases"/>
    <property type="match status" value="1"/>
</dbReference>
<evidence type="ECO:0000256" key="2">
    <source>
        <dbReference type="ARBA" id="ARBA00022676"/>
    </source>
</evidence>
<feature type="transmembrane region" description="Helical" evidence="12">
    <location>
        <begin position="747"/>
        <end position="765"/>
    </location>
</feature>
<evidence type="ECO:0000256" key="6">
    <source>
        <dbReference type="ARBA" id="ARBA00022989"/>
    </source>
</evidence>
<keyword evidence="4 12" id="KW-0812">Transmembrane</keyword>
<dbReference type="EC" id="2.4.1.336" evidence="9"/>
<dbReference type="SUPFAM" id="SSF53448">
    <property type="entry name" value="Nucleotide-diphospho-sugar transferases"/>
    <property type="match status" value="1"/>
</dbReference>
<evidence type="ECO:0000256" key="4">
    <source>
        <dbReference type="ARBA" id="ARBA00022692"/>
    </source>
</evidence>
<evidence type="ECO:0000259" key="13">
    <source>
        <dbReference type="Pfam" id="PF00535"/>
    </source>
</evidence>
<comment type="caution">
    <text evidence="14">The sequence shown here is derived from an EMBL/GenBank/DDBJ whole genome shotgun (WGS) entry which is preliminary data.</text>
</comment>
<proteinExistence type="predicted"/>
<dbReference type="AlphaFoldDB" id="A0A418W0W3"/>
<dbReference type="SUPFAM" id="SSF51445">
    <property type="entry name" value="(Trans)glycosidases"/>
    <property type="match status" value="1"/>
</dbReference>
<dbReference type="PANTHER" id="PTHR43867">
    <property type="entry name" value="CELLULOSE SYNTHASE CATALYTIC SUBUNIT A [UDP-FORMING]"/>
    <property type="match status" value="1"/>
</dbReference>
<dbReference type="InterPro" id="IPR017853">
    <property type="entry name" value="GH"/>
</dbReference>
<evidence type="ECO:0000256" key="10">
    <source>
        <dbReference type="ARBA" id="ARBA00068721"/>
    </source>
</evidence>
<dbReference type="InterPro" id="IPR029044">
    <property type="entry name" value="Nucleotide-diphossugar_trans"/>
</dbReference>
<evidence type="ECO:0000256" key="11">
    <source>
        <dbReference type="ARBA" id="ARBA00078564"/>
    </source>
</evidence>
<accession>A0A418W0W3</accession>
<evidence type="ECO:0000256" key="7">
    <source>
        <dbReference type="ARBA" id="ARBA00023136"/>
    </source>
</evidence>
<feature type="transmembrane region" description="Helical" evidence="12">
    <location>
        <begin position="716"/>
        <end position="735"/>
    </location>
</feature>
<feature type="domain" description="Glycosyltransferase 2-like" evidence="13">
    <location>
        <begin position="422"/>
        <end position="592"/>
    </location>
</feature>
<dbReference type="GO" id="GO:0016758">
    <property type="term" value="F:hexosyltransferase activity"/>
    <property type="evidence" value="ECO:0007669"/>
    <property type="project" value="TreeGrafter"/>
</dbReference>
<dbReference type="RefSeq" id="WP_119829295.1">
    <property type="nucleotide sequence ID" value="NZ_QYUL01000001.1"/>
</dbReference>
<keyword evidence="7 12" id="KW-0472">Membrane</keyword>
<evidence type="ECO:0000256" key="3">
    <source>
        <dbReference type="ARBA" id="ARBA00022679"/>
    </source>
</evidence>
<keyword evidence="6 12" id="KW-1133">Transmembrane helix</keyword>
<name>A0A418W0W3_9PROT</name>
<dbReference type="Proteomes" id="UP000283458">
    <property type="component" value="Unassembled WGS sequence"/>
</dbReference>
<evidence type="ECO:0000256" key="12">
    <source>
        <dbReference type="SAM" id="Phobius"/>
    </source>
</evidence>
<keyword evidence="2" id="KW-0328">Glycosyltransferase</keyword>
<keyword evidence="3 14" id="KW-0808">Transferase</keyword>
<dbReference type="GO" id="GO:0005886">
    <property type="term" value="C:plasma membrane"/>
    <property type="evidence" value="ECO:0007669"/>
    <property type="project" value="TreeGrafter"/>
</dbReference>